<name>A0A6J4V505_9BACT</name>
<feature type="region of interest" description="Disordered" evidence="1">
    <location>
        <begin position="1"/>
        <end position="29"/>
    </location>
</feature>
<organism evidence="2">
    <name type="scientific">uncultured Thermomicrobiales bacterium</name>
    <dbReference type="NCBI Taxonomy" id="1645740"/>
    <lineage>
        <taxon>Bacteria</taxon>
        <taxon>Pseudomonadati</taxon>
        <taxon>Thermomicrobiota</taxon>
        <taxon>Thermomicrobia</taxon>
        <taxon>Thermomicrobiales</taxon>
        <taxon>environmental samples</taxon>
    </lineage>
</organism>
<dbReference type="EMBL" id="CADCWL010000112">
    <property type="protein sequence ID" value="CAA9567060.1"/>
    <property type="molecule type" value="Genomic_DNA"/>
</dbReference>
<evidence type="ECO:0000313" key="2">
    <source>
        <dbReference type="EMBL" id="CAA9567060.1"/>
    </source>
</evidence>
<accession>A0A6J4V505</accession>
<reference evidence="2" key="1">
    <citation type="submission" date="2020-02" db="EMBL/GenBank/DDBJ databases">
        <authorList>
            <person name="Meier V. D."/>
        </authorList>
    </citation>
    <scope>NUCLEOTIDE SEQUENCE</scope>
    <source>
        <strain evidence="2">AVDCRST_MAG19</strain>
    </source>
</reference>
<gene>
    <name evidence="2" type="ORF">AVDCRST_MAG19-2358</name>
</gene>
<feature type="region of interest" description="Disordered" evidence="1">
    <location>
        <begin position="51"/>
        <end position="90"/>
    </location>
</feature>
<evidence type="ECO:0000256" key="1">
    <source>
        <dbReference type="SAM" id="MobiDB-lite"/>
    </source>
</evidence>
<dbReference type="AlphaFoldDB" id="A0A6J4V505"/>
<feature type="compositionally biased region" description="Low complexity" evidence="1">
    <location>
        <begin position="52"/>
        <end position="64"/>
    </location>
</feature>
<protein>
    <submittedName>
        <fullName evidence="2">Uncharacterized protein</fullName>
    </submittedName>
</protein>
<sequence length="90" mass="9505">MIASNCQITDRSREPSSRRSGAGSRLVNDARQGRAHLLMYDAVQVPTVPGVAATSRARPTASAPETGHVAAARVLPDVGTPRFNPAKEEP</sequence>
<proteinExistence type="predicted"/>